<dbReference type="EMBL" id="JAESJJ010000011">
    <property type="protein sequence ID" value="MBL3609107.1"/>
    <property type="molecule type" value="Genomic_DNA"/>
</dbReference>
<gene>
    <name evidence="2" type="ORF">JMM60_09885</name>
</gene>
<comment type="caution">
    <text evidence="2">The sequence shown here is derived from an EMBL/GenBank/DDBJ whole genome shotgun (WGS) entry which is preliminary data.</text>
</comment>
<dbReference type="SUPFAM" id="SSF52540">
    <property type="entry name" value="P-loop containing nucleoside triphosphate hydrolases"/>
    <property type="match status" value="1"/>
</dbReference>
<dbReference type="PANTHER" id="PTHR34301:SF8">
    <property type="entry name" value="ATPASE DOMAIN-CONTAINING PROTEIN"/>
    <property type="match status" value="1"/>
</dbReference>
<dbReference type="Gene3D" id="3.40.50.300">
    <property type="entry name" value="P-loop containing nucleotide triphosphate hydrolases"/>
    <property type="match status" value="1"/>
</dbReference>
<dbReference type="InterPro" id="IPR027417">
    <property type="entry name" value="P-loop_NTPase"/>
</dbReference>
<accession>A0ABS1RSR1</accession>
<proteinExistence type="predicted"/>
<sequence>MQRQAKATQMSGISDPSQPLATPSQRGGERAFAAPRTNGSDAQKAIITEFLGQARLSLTSKLDRFIQLRINSRRDKFMSGRKNERDILKRKLKAGQNIHMPAPRRIGKTWTINRLAEDMRREGWLIVELDVQGMSAPDKFARRLCQKIQNQLPTPSGLHAAFKNRLHALIGGNWGTDPINVIGQVDPVSFLDALLEALAKEDKQSAIFVDEIAYFVLRFAERNEGDAKDFFYELRNLQAEYSNIRWLFTGSIGLNFVAERFGLGGAFVDLTTFILEPFDEAEARSFLRDPATQMGFNHQFHASDEDLKVLFEELGWLAPYYLKLVGNEVRPSGPEQDGRLTAKQEDLQDAMEKLLEPTRKSEFAVWREHIDKNLPQTDRDLARGVLGPLSAAADGETLDTLQAAMVPATPKAVRDILDILQSDGLIDLTKGTKGRYRFRSGLIRRYWQQYEAD</sequence>
<protein>
    <submittedName>
        <fullName evidence="2">AAA-like domain-containing protein</fullName>
    </submittedName>
</protein>
<feature type="region of interest" description="Disordered" evidence="1">
    <location>
        <begin position="1"/>
        <end position="37"/>
    </location>
</feature>
<keyword evidence="3" id="KW-1185">Reference proteome</keyword>
<dbReference type="RefSeq" id="WP_202249003.1">
    <property type="nucleotide sequence ID" value="NZ_JAESJJ010000011.1"/>
</dbReference>
<dbReference type="Pfam" id="PF14516">
    <property type="entry name" value="AAA_35"/>
    <property type="match status" value="1"/>
</dbReference>
<dbReference type="Proteomes" id="UP000604473">
    <property type="component" value="Unassembled WGS sequence"/>
</dbReference>
<name>A0ABS1RSR1_RHOSU</name>
<feature type="compositionally biased region" description="Polar residues" evidence="1">
    <location>
        <begin position="1"/>
        <end position="25"/>
    </location>
</feature>
<reference evidence="2 3" key="1">
    <citation type="submission" date="2021-01" db="EMBL/GenBank/DDBJ databases">
        <title>Draft genomes of Rhodovulum sulfidophilum.</title>
        <authorList>
            <person name="Guzman M.S."/>
        </authorList>
    </citation>
    <scope>NUCLEOTIDE SEQUENCE [LARGE SCALE GENOMIC DNA]</scope>
    <source>
        <strain evidence="2 3">AB35</strain>
    </source>
</reference>
<evidence type="ECO:0000313" key="2">
    <source>
        <dbReference type="EMBL" id="MBL3609107.1"/>
    </source>
</evidence>
<dbReference type="PANTHER" id="PTHR34301">
    <property type="entry name" value="DNA-BINDING PROTEIN-RELATED"/>
    <property type="match status" value="1"/>
</dbReference>
<evidence type="ECO:0000313" key="3">
    <source>
        <dbReference type="Proteomes" id="UP000604473"/>
    </source>
</evidence>
<evidence type="ECO:0000256" key="1">
    <source>
        <dbReference type="SAM" id="MobiDB-lite"/>
    </source>
</evidence>
<organism evidence="2 3">
    <name type="scientific">Rhodovulum sulfidophilum</name>
    <name type="common">Rhodobacter sulfidophilus</name>
    <dbReference type="NCBI Taxonomy" id="35806"/>
    <lineage>
        <taxon>Bacteria</taxon>
        <taxon>Pseudomonadati</taxon>
        <taxon>Pseudomonadota</taxon>
        <taxon>Alphaproteobacteria</taxon>
        <taxon>Rhodobacterales</taxon>
        <taxon>Paracoccaceae</taxon>
        <taxon>Rhodovulum</taxon>
    </lineage>
</organism>